<organism evidence="1 2">
    <name type="scientific">Dacryopinax primogenitus (strain DJM 731)</name>
    <name type="common">Brown rot fungus</name>
    <dbReference type="NCBI Taxonomy" id="1858805"/>
    <lineage>
        <taxon>Eukaryota</taxon>
        <taxon>Fungi</taxon>
        <taxon>Dikarya</taxon>
        <taxon>Basidiomycota</taxon>
        <taxon>Agaricomycotina</taxon>
        <taxon>Dacrymycetes</taxon>
        <taxon>Dacrymycetales</taxon>
        <taxon>Dacrymycetaceae</taxon>
        <taxon>Dacryopinax</taxon>
    </lineage>
</organism>
<dbReference type="EMBL" id="JH795855">
    <property type="protein sequence ID" value="EJU06165.1"/>
    <property type="molecule type" value="Genomic_DNA"/>
</dbReference>
<evidence type="ECO:0000313" key="2">
    <source>
        <dbReference type="Proteomes" id="UP000030653"/>
    </source>
</evidence>
<sequence>MICPFDSHRVSKLSQLAAKDYEDLLQCAIPAFEGLFPELDNPLIISVLYTLALFHCLGKMQVHGTDTLELLDEVTTWLGDVMQRFQGETCVKYSMPTPNDTSCDTNFQQSCNKESLQAGVSGALRALGQAASVPTTFSLRTPKWHFMGDYTACIRRLGTTDNFSTEPVRPFPCVK</sequence>
<dbReference type="RefSeq" id="XP_040633059.1">
    <property type="nucleotide sequence ID" value="XM_040774557.1"/>
</dbReference>
<dbReference type="GeneID" id="63689619"/>
<dbReference type="HOGENOM" id="CLU_101491_0_0_1"/>
<dbReference type="OrthoDB" id="3269417at2759"/>
<dbReference type="STRING" id="1858805.M5GCD5"/>
<accession>M5GCD5</accession>
<dbReference type="OMA" id="HEDNTIV"/>
<protein>
    <submittedName>
        <fullName evidence="1">Uncharacterized protein</fullName>
    </submittedName>
</protein>
<keyword evidence="2" id="KW-1185">Reference proteome</keyword>
<evidence type="ECO:0000313" key="1">
    <source>
        <dbReference type="EMBL" id="EJU06165.1"/>
    </source>
</evidence>
<dbReference type="Proteomes" id="UP000030653">
    <property type="component" value="Unassembled WGS sequence"/>
</dbReference>
<reference evidence="1 2" key="1">
    <citation type="journal article" date="2012" name="Science">
        <title>The Paleozoic origin of enzymatic lignin decomposition reconstructed from 31 fungal genomes.</title>
        <authorList>
            <person name="Floudas D."/>
            <person name="Binder M."/>
            <person name="Riley R."/>
            <person name="Barry K."/>
            <person name="Blanchette R.A."/>
            <person name="Henrissat B."/>
            <person name="Martinez A.T."/>
            <person name="Otillar R."/>
            <person name="Spatafora J.W."/>
            <person name="Yadav J.S."/>
            <person name="Aerts A."/>
            <person name="Benoit I."/>
            <person name="Boyd A."/>
            <person name="Carlson A."/>
            <person name="Copeland A."/>
            <person name="Coutinho P.M."/>
            <person name="de Vries R.P."/>
            <person name="Ferreira P."/>
            <person name="Findley K."/>
            <person name="Foster B."/>
            <person name="Gaskell J."/>
            <person name="Glotzer D."/>
            <person name="Gorecki P."/>
            <person name="Heitman J."/>
            <person name="Hesse C."/>
            <person name="Hori C."/>
            <person name="Igarashi K."/>
            <person name="Jurgens J.A."/>
            <person name="Kallen N."/>
            <person name="Kersten P."/>
            <person name="Kohler A."/>
            <person name="Kuees U."/>
            <person name="Kumar T.K.A."/>
            <person name="Kuo A."/>
            <person name="LaButti K."/>
            <person name="Larrondo L.F."/>
            <person name="Lindquist E."/>
            <person name="Ling A."/>
            <person name="Lombard V."/>
            <person name="Lucas S."/>
            <person name="Lundell T."/>
            <person name="Martin R."/>
            <person name="McLaughlin D.J."/>
            <person name="Morgenstern I."/>
            <person name="Morin E."/>
            <person name="Murat C."/>
            <person name="Nagy L.G."/>
            <person name="Nolan M."/>
            <person name="Ohm R.A."/>
            <person name="Patyshakuliyeva A."/>
            <person name="Rokas A."/>
            <person name="Ruiz-Duenas F.J."/>
            <person name="Sabat G."/>
            <person name="Salamov A."/>
            <person name="Samejima M."/>
            <person name="Schmutz J."/>
            <person name="Slot J.C."/>
            <person name="St John F."/>
            <person name="Stenlid J."/>
            <person name="Sun H."/>
            <person name="Sun S."/>
            <person name="Syed K."/>
            <person name="Tsang A."/>
            <person name="Wiebenga A."/>
            <person name="Young D."/>
            <person name="Pisabarro A."/>
            <person name="Eastwood D.C."/>
            <person name="Martin F."/>
            <person name="Cullen D."/>
            <person name="Grigoriev I.V."/>
            <person name="Hibbett D.S."/>
        </authorList>
    </citation>
    <scope>NUCLEOTIDE SEQUENCE [LARGE SCALE GENOMIC DNA]</scope>
    <source>
        <strain evidence="1 2">DJM-731 SS1</strain>
    </source>
</reference>
<gene>
    <name evidence="1" type="ORF">DACRYDRAFT_44232</name>
</gene>
<name>M5GCD5_DACPD</name>
<proteinExistence type="predicted"/>
<dbReference type="AlphaFoldDB" id="M5GCD5"/>